<dbReference type="InterPro" id="IPR029055">
    <property type="entry name" value="Ntn_hydrolases_N"/>
</dbReference>
<evidence type="ECO:0000313" key="1">
    <source>
        <dbReference type="EMBL" id="CAI9100170.1"/>
    </source>
</evidence>
<evidence type="ECO:0000313" key="2">
    <source>
        <dbReference type="Proteomes" id="UP001161247"/>
    </source>
</evidence>
<protein>
    <submittedName>
        <fullName evidence="1">OLC1v1037110C1</fullName>
    </submittedName>
</protein>
<gene>
    <name evidence="1" type="ORF">OLC1_LOCUS10070</name>
</gene>
<organism evidence="1 2">
    <name type="scientific">Oldenlandia corymbosa var. corymbosa</name>
    <dbReference type="NCBI Taxonomy" id="529605"/>
    <lineage>
        <taxon>Eukaryota</taxon>
        <taxon>Viridiplantae</taxon>
        <taxon>Streptophyta</taxon>
        <taxon>Embryophyta</taxon>
        <taxon>Tracheophyta</taxon>
        <taxon>Spermatophyta</taxon>
        <taxon>Magnoliopsida</taxon>
        <taxon>eudicotyledons</taxon>
        <taxon>Gunneridae</taxon>
        <taxon>Pentapetalae</taxon>
        <taxon>asterids</taxon>
        <taxon>lamiids</taxon>
        <taxon>Gentianales</taxon>
        <taxon>Rubiaceae</taxon>
        <taxon>Rubioideae</taxon>
        <taxon>Spermacoceae</taxon>
        <taxon>Hedyotis-Oldenlandia complex</taxon>
        <taxon>Oldenlandia</taxon>
    </lineage>
</organism>
<name>A0AAV1CZ05_OLDCO</name>
<keyword evidence="2" id="KW-1185">Reference proteome</keyword>
<proteinExistence type="predicted"/>
<dbReference type="Proteomes" id="UP001161247">
    <property type="component" value="Chromosome 3"/>
</dbReference>
<dbReference type="Gene3D" id="3.60.20.10">
    <property type="entry name" value="Glutamine Phosphoribosylpyrophosphate, subunit 1, domain 1"/>
    <property type="match status" value="1"/>
</dbReference>
<sequence length="248" mass="27556">MALKSTRATCRSSSGEHTRHIIIKRSKCMLHMMELTMGELSLDMGDGIKGTIIQMSTKRSCGQNTVKLASGLSKPFATHLRVMEEQGCPALYRVDGFEGLIEGEILATGSGFQRLYGILDLNAMFMFENDNSLLNNWLKGVLHRAPRWKNYGSCSRWSVDEATKVVLRNISWVAESEGGGDFVTVCSVGRRGVTCVRRDEPIKHVPQTLGKDMTKRAELRGGKPPAYLTDVPLPSFRHPAGRPPFTWV</sequence>
<dbReference type="AlphaFoldDB" id="A0AAV1CZ05"/>
<reference evidence="1" key="1">
    <citation type="submission" date="2023-03" db="EMBL/GenBank/DDBJ databases">
        <authorList>
            <person name="Julca I."/>
        </authorList>
    </citation>
    <scope>NUCLEOTIDE SEQUENCE</scope>
</reference>
<dbReference type="EMBL" id="OX459120">
    <property type="protein sequence ID" value="CAI9100170.1"/>
    <property type="molecule type" value="Genomic_DNA"/>
</dbReference>
<accession>A0AAV1CZ05</accession>